<dbReference type="Proteomes" id="UP000030130">
    <property type="component" value="Unassembled WGS sequence"/>
</dbReference>
<keyword evidence="1" id="KW-0732">Signal</keyword>
<dbReference type="STRING" id="111105.HR09_07595"/>
<name>A0A0A2F1P8_9PORP</name>
<proteinExistence type="predicted"/>
<dbReference type="eggNOG" id="COG2503">
    <property type="taxonomic scope" value="Bacteria"/>
</dbReference>
<dbReference type="InterPro" id="IPR023214">
    <property type="entry name" value="HAD_sf"/>
</dbReference>
<sequence length="271" mass="30690">MNSRHLTVTIIAGLSLFVLTLGSCSVTKQDPQWTLGGKLFTSAWIQRSAEYQALCIQAYNIATERVDALPAEHKQGAKPYAIVTDIDETILDNTPNSVYQALRGKDYDEETWGEWCAQADADTLAGALSFFLHAANKGIEVFYVTNRRDNLREATLQNLQLYGFPFADEEHLLTTHGPSDKEPRRLKIQERYEIVLLIGDNLGDFHRFFNTKEESGRKQALGLTAGEFGRRFIMLPNPNYGSWEPAWYGGKYPPLPERDKALKRLRSQSSR</sequence>
<protein>
    <submittedName>
        <fullName evidence="2">5'-nucleotidase</fullName>
    </submittedName>
</protein>
<dbReference type="OrthoDB" id="395856at2"/>
<evidence type="ECO:0000313" key="2">
    <source>
        <dbReference type="EMBL" id="KGN84943.1"/>
    </source>
</evidence>
<dbReference type="PIRSF" id="PIRSF019271">
    <property type="entry name" value="Acid_Ptase_C"/>
    <property type="match status" value="1"/>
</dbReference>
<evidence type="ECO:0000313" key="3">
    <source>
        <dbReference type="Proteomes" id="UP000030130"/>
    </source>
</evidence>
<dbReference type="EMBL" id="JRAI01000063">
    <property type="protein sequence ID" value="KGN84943.1"/>
    <property type="molecule type" value="Genomic_DNA"/>
</dbReference>
<dbReference type="InterPro" id="IPR036412">
    <property type="entry name" value="HAD-like_sf"/>
</dbReference>
<gene>
    <name evidence="2" type="ORF">HR08_07765</name>
</gene>
<dbReference type="RefSeq" id="WP_039421531.1">
    <property type="nucleotide sequence ID" value="NZ_JRAI01000063.1"/>
</dbReference>
<dbReference type="InterPro" id="IPR005519">
    <property type="entry name" value="Acid_phosphat_B-like"/>
</dbReference>
<dbReference type="PROSITE" id="PS51257">
    <property type="entry name" value="PROKAR_LIPOPROTEIN"/>
    <property type="match status" value="1"/>
</dbReference>
<evidence type="ECO:0000256" key="1">
    <source>
        <dbReference type="ARBA" id="ARBA00022729"/>
    </source>
</evidence>
<dbReference type="PANTHER" id="PTHR31284:SF10">
    <property type="entry name" value="ACID PHOSPHATASE-LIKE PROTEIN"/>
    <property type="match status" value="1"/>
</dbReference>
<dbReference type="NCBIfam" id="TIGR01533">
    <property type="entry name" value="lipo_e_P4"/>
    <property type="match status" value="1"/>
</dbReference>
<dbReference type="Gene3D" id="3.40.50.1000">
    <property type="entry name" value="HAD superfamily/HAD-like"/>
    <property type="match status" value="1"/>
</dbReference>
<dbReference type="Pfam" id="PF03767">
    <property type="entry name" value="Acid_phosphat_B"/>
    <property type="match status" value="1"/>
</dbReference>
<dbReference type="SFLD" id="SFLDG01125">
    <property type="entry name" value="C1.1:_Acid_Phosphatase_Like"/>
    <property type="match status" value="1"/>
</dbReference>
<organism evidence="2 3">
    <name type="scientific">Porphyromonas gulae</name>
    <dbReference type="NCBI Taxonomy" id="111105"/>
    <lineage>
        <taxon>Bacteria</taxon>
        <taxon>Pseudomonadati</taxon>
        <taxon>Bacteroidota</taxon>
        <taxon>Bacteroidia</taxon>
        <taxon>Bacteroidales</taxon>
        <taxon>Porphyromonadaceae</taxon>
        <taxon>Porphyromonas</taxon>
    </lineage>
</organism>
<dbReference type="CDD" id="cd07534">
    <property type="entry name" value="HAD_CAP"/>
    <property type="match status" value="1"/>
</dbReference>
<dbReference type="SFLD" id="SFLDS00003">
    <property type="entry name" value="Haloacid_Dehalogenase"/>
    <property type="match status" value="1"/>
</dbReference>
<dbReference type="GO" id="GO:0009279">
    <property type="term" value="C:cell outer membrane"/>
    <property type="evidence" value="ECO:0007669"/>
    <property type="project" value="InterPro"/>
</dbReference>
<accession>A0A0A2F1P8</accession>
<dbReference type="SUPFAM" id="SSF56784">
    <property type="entry name" value="HAD-like"/>
    <property type="match status" value="1"/>
</dbReference>
<comment type="caution">
    <text evidence="2">The sequence shown here is derived from an EMBL/GenBank/DDBJ whole genome shotgun (WGS) entry which is preliminary data.</text>
</comment>
<dbReference type="PANTHER" id="PTHR31284">
    <property type="entry name" value="ACID PHOSPHATASE-LIKE PROTEIN"/>
    <property type="match status" value="1"/>
</dbReference>
<dbReference type="InterPro" id="IPR006423">
    <property type="entry name" value="Lipo_e_P4"/>
</dbReference>
<dbReference type="AlphaFoldDB" id="A0A0A2F1P8"/>
<reference evidence="2 3" key="1">
    <citation type="submission" date="2014-08" db="EMBL/GenBank/DDBJ databases">
        <title>Porphyromonas gulae strain:COT-052_OH1451 Genome sequencing.</title>
        <authorList>
            <person name="Wallis C."/>
            <person name="Deusch O."/>
            <person name="O'Flynn C."/>
            <person name="Davis I."/>
            <person name="Jospin G."/>
            <person name="Darling A.E."/>
            <person name="Coil D.A."/>
            <person name="Alexiev A."/>
            <person name="Horsfall A."/>
            <person name="Kirkwood N."/>
            <person name="Harris S."/>
            <person name="Eisen J.A."/>
        </authorList>
    </citation>
    <scope>NUCLEOTIDE SEQUENCE [LARGE SCALE GENOMIC DNA]</scope>
    <source>
        <strain evidence="3">COT-052 OH1451</strain>
    </source>
</reference>